<protein>
    <submittedName>
        <fullName evidence="2">Uncharacterized protein</fullName>
    </submittedName>
</protein>
<dbReference type="EMBL" id="PKSM01000089">
    <property type="protein sequence ID" value="POW14687.1"/>
    <property type="molecule type" value="Genomic_DNA"/>
</dbReference>
<feature type="compositionally biased region" description="Polar residues" evidence="1">
    <location>
        <begin position="31"/>
        <end position="45"/>
    </location>
</feature>
<proteinExistence type="predicted"/>
<organism evidence="2 3">
    <name type="scientific">Puccinia striiformis</name>
    <dbReference type="NCBI Taxonomy" id="27350"/>
    <lineage>
        <taxon>Eukaryota</taxon>
        <taxon>Fungi</taxon>
        <taxon>Dikarya</taxon>
        <taxon>Basidiomycota</taxon>
        <taxon>Pucciniomycotina</taxon>
        <taxon>Pucciniomycetes</taxon>
        <taxon>Pucciniales</taxon>
        <taxon>Pucciniaceae</taxon>
        <taxon>Puccinia</taxon>
    </lineage>
</organism>
<keyword evidence="3" id="KW-1185">Reference proteome</keyword>
<accession>A0A2S4VZ22</accession>
<reference evidence="2 3" key="1">
    <citation type="submission" date="2017-12" db="EMBL/GenBank/DDBJ databases">
        <title>Gene loss provides genomic basis for host adaptation in cereal stripe rust fungi.</title>
        <authorList>
            <person name="Xia C."/>
        </authorList>
    </citation>
    <scope>NUCLEOTIDE SEQUENCE [LARGE SCALE GENOMIC DNA]</scope>
    <source>
        <strain evidence="2 3">93TX-2</strain>
    </source>
</reference>
<comment type="caution">
    <text evidence="2">The sequence shown here is derived from an EMBL/GenBank/DDBJ whole genome shotgun (WGS) entry which is preliminary data.</text>
</comment>
<evidence type="ECO:0000313" key="2">
    <source>
        <dbReference type="EMBL" id="POW14687.1"/>
    </source>
</evidence>
<dbReference type="AlphaFoldDB" id="A0A2S4VZ22"/>
<dbReference type="Proteomes" id="UP000238274">
    <property type="component" value="Unassembled WGS sequence"/>
</dbReference>
<reference evidence="3" key="3">
    <citation type="journal article" date="2018" name="Mol. Plant Microbe Interact.">
        <title>Genome sequence resources for the wheat stripe rust pathogen (Puccinia striiformis f. sp. tritici) and the barley stripe rust pathogen (Puccinia striiformis f. sp. hordei).</title>
        <authorList>
            <person name="Xia C."/>
            <person name="Wang M."/>
            <person name="Yin C."/>
            <person name="Cornejo O.E."/>
            <person name="Hulbert S.H."/>
            <person name="Chen X."/>
        </authorList>
    </citation>
    <scope>NUCLEOTIDE SEQUENCE [LARGE SCALE GENOMIC DNA]</scope>
    <source>
        <strain evidence="3">93TX-2</strain>
    </source>
</reference>
<dbReference type="VEuPathDB" id="FungiDB:PSTT_15303"/>
<name>A0A2S4VZ22_9BASI</name>
<feature type="region of interest" description="Disordered" evidence="1">
    <location>
        <begin position="31"/>
        <end position="69"/>
    </location>
</feature>
<evidence type="ECO:0000256" key="1">
    <source>
        <dbReference type="SAM" id="MobiDB-lite"/>
    </source>
</evidence>
<sequence length="98" mass="10669">MRNLLIPSEDGRDVPRIPRDQLTSIASIPLSSAAGTGSGQLNQRLSRCARQAHPPFEPQNSQTSPKHAQRSWCFTLLPAGIEDENCKSFADPGTRTAL</sequence>
<dbReference type="VEuPathDB" id="FungiDB:PSHT_07330"/>
<evidence type="ECO:0000313" key="3">
    <source>
        <dbReference type="Proteomes" id="UP000238274"/>
    </source>
</evidence>
<reference evidence="3" key="2">
    <citation type="journal article" date="2018" name="BMC Genomics">
        <title>Genomic insights into host adaptation between the wheat stripe rust pathogen (Puccinia striiformis f. sp. tritici) and the barley stripe rust pathogen (Puccinia striiformis f. sp. hordei).</title>
        <authorList>
            <person name="Xia C."/>
            <person name="Wang M."/>
            <person name="Yin C."/>
            <person name="Cornejo O.E."/>
            <person name="Hulbert S.H."/>
            <person name="Chen X."/>
        </authorList>
    </citation>
    <scope>NUCLEOTIDE SEQUENCE [LARGE SCALE GENOMIC DNA]</scope>
    <source>
        <strain evidence="3">93TX-2</strain>
    </source>
</reference>
<gene>
    <name evidence="2" type="ORF">PSHT_07330</name>
</gene>